<dbReference type="AlphaFoldDB" id="A0A6M3LLY7"/>
<proteinExistence type="predicted"/>
<reference evidence="1" key="1">
    <citation type="submission" date="2020-03" db="EMBL/GenBank/DDBJ databases">
        <title>The deep terrestrial virosphere.</title>
        <authorList>
            <person name="Holmfeldt K."/>
            <person name="Nilsson E."/>
            <person name="Simone D."/>
            <person name="Lopez-Fernandez M."/>
            <person name="Wu X."/>
            <person name="de Brujin I."/>
            <person name="Lundin D."/>
            <person name="Andersson A."/>
            <person name="Bertilsson S."/>
            <person name="Dopson M."/>
        </authorList>
    </citation>
    <scope>NUCLEOTIDE SEQUENCE</scope>
    <source>
        <strain evidence="1">MM415B04014</strain>
    </source>
</reference>
<organism evidence="1">
    <name type="scientific">viral metagenome</name>
    <dbReference type="NCBI Taxonomy" id="1070528"/>
    <lineage>
        <taxon>unclassified sequences</taxon>
        <taxon>metagenomes</taxon>
        <taxon>organismal metagenomes</taxon>
    </lineage>
</organism>
<protein>
    <submittedName>
        <fullName evidence="1">Uncharacterized protein</fullName>
    </submittedName>
</protein>
<gene>
    <name evidence="1" type="ORF">MM415B04014_0010</name>
</gene>
<dbReference type="EMBL" id="MT143200">
    <property type="protein sequence ID" value="QJA94061.1"/>
    <property type="molecule type" value="Genomic_DNA"/>
</dbReference>
<sequence length="62" mass="7366">MAHVLTRRVAAAKIEGMSTTSTKRVTLYNHVCLRCGRKWESLTKRPRQCRKCWRYDWDKPKG</sequence>
<accession>A0A6M3LLY7</accession>
<evidence type="ECO:0000313" key="1">
    <source>
        <dbReference type="EMBL" id="QJA94061.1"/>
    </source>
</evidence>
<name>A0A6M3LLY7_9ZZZZ</name>